<accession>A0A498RCU2</accession>
<dbReference type="EMBL" id="UPPP01000094">
    <property type="protein sequence ID" value="VBB08690.1"/>
    <property type="molecule type" value="Genomic_DNA"/>
</dbReference>
<dbReference type="Proteomes" id="UP000277811">
    <property type="component" value="Unassembled WGS sequence"/>
</dbReference>
<dbReference type="OrthoDB" id="1633978at2"/>
<evidence type="ECO:0000313" key="2">
    <source>
        <dbReference type="Proteomes" id="UP000277811"/>
    </source>
</evidence>
<keyword evidence="2" id="KW-1185">Reference proteome</keyword>
<sequence>MDSKYPHWYHGEDKMEPCCDYMGPEMMCEEEHMPQKMYYTETFQDRIMTLLGDEVLFSVDARIGRRESFCGTLCYVGCNFIIVNVCLCGKSLSMHIPIKCLRFIAPYKSHRR</sequence>
<protein>
    <submittedName>
        <fullName evidence="1">Uncharacterized protein</fullName>
    </submittedName>
</protein>
<organism evidence="1 2">
    <name type="scientific">Lucifera butyrica</name>
    <dbReference type="NCBI Taxonomy" id="1351585"/>
    <lineage>
        <taxon>Bacteria</taxon>
        <taxon>Bacillati</taxon>
        <taxon>Bacillota</taxon>
        <taxon>Negativicutes</taxon>
        <taxon>Veillonellales</taxon>
        <taxon>Veillonellaceae</taxon>
        <taxon>Lucifera</taxon>
    </lineage>
</organism>
<evidence type="ECO:0000313" key="1">
    <source>
        <dbReference type="EMBL" id="VBB08690.1"/>
    </source>
</evidence>
<proteinExistence type="predicted"/>
<name>A0A498RCU2_9FIRM</name>
<dbReference type="AlphaFoldDB" id="A0A498RCU2"/>
<gene>
    <name evidence="1" type="ORF">LUCI_3968</name>
</gene>
<dbReference type="RefSeq" id="WP_122629552.1">
    <property type="nucleotide sequence ID" value="NZ_UPPP01000094.1"/>
</dbReference>
<reference evidence="1 2" key="1">
    <citation type="submission" date="2018-06" db="EMBL/GenBank/DDBJ databases">
        <authorList>
            <person name="Strepis N."/>
        </authorList>
    </citation>
    <scope>NUCLEOTIDE SEQUENCE [LARGE SCALE GENOMIC DNA]</scope>
    <source>
        <strain evidence="1">LUCI</strain>
    </source>
</reference>